<evidence type="ECO:0000256" key="4">
    <source>
        <dbReference type="ARBA" id="ARBA00022989"/>
    </source>
</evidence>
<keyword evidence="4" id="KW-1133">Transmembrane helix</keyword>
<dbReference type="PANTHER" id="PTHR11388">
    <property type="entry name" value="ORGANIC ANION TRANSPORTER"/>
    <property type="match status" value="1"/>
</dbReference>
<dbReference type="InterPro" id="IPR036058">
    <property type="entry name" value="Kazal_dom_sf"/>
</dbReference>
<evidence type="ECO:0000259" key="6">
    <source>
        <dbReference type="PROSITE" id="PS51465"/>
    </source>
</evidence>
<gene>
    <name evidence="7" type="ORF">KUTeg_000311</name>
</gene>
<keyword evidence="3" id="KW-0812">Transmembrane</keyword>
<name>A0ABQ9G1K6_TEGGR</name>
<dbReference type="Proteomes" id="UP001217089">
    <property type="component" value="Unassembled WGS sequence"/>
</dbReference>
<dbReference type="EMBL" id="JARBDR010000018">
    <property type="protein sequence ID" value="KAJ8321840.1"/>
    <property type="molecule type" value="Genomic_DNA"/>
</dbReference>
<evidence type="ECO:0000313" key="7">
    <source>
        <dbReference type="EMBL" id="KAJ8321840.1"/>
    </source>
</evidence>
<dbReference type="PANTHER" id="PTHR11388:SF142">
    <property type="entry name" value="SOLUTE CARRIER ORGANIC ANION TRANSPORTER FAMILY MEMBER 5A1"/>
    <property type="match status" value="1"/>
</dbReference>
<dbReference type="PROSITE" id="PS51465">
    <property type="entry name" value="KAZAL_2"/>
    <property type="match status" value="1"/>
</dbReference>
<sequence length="253" mass="28546">MDQIKLEKKRHMYENSCTIVGSSDLNSTSSCIPDCSCDVNEFFPLCGSDGKNYYSPCYAGCPSTTQKNQAFSNCTCIPDGMATSGLCDSDCPNLYPWAVVNFFSFFTDALTWMPTITSWIRSVEDRDKSTAIGLQSIIGTLLCKYWHTFLTLTYIGKHFAEYPFMPAPIAFGKVIDTTCLIWKSSCGSQGSCQFYDIVDMRIKLHALTVGMKFVGALALMYVTWKVWNVESWEQFQEKRKSKEKTEKELEGLS</sequence>
<evidence type="ECO:0000256" key="3">
    <source>
        <dbReference type="ARBA" id="ARBA00022692"/>
    </source>
</evidence>
<protein>
    <recommendedName>
        <fullName evidence="6">Kazal-like domain-containing protein</fullName>
    </recommendedName>
</protein>
<comment type="caution">
    <text evidence="7">The sequence shown here is derived from an EMBL/GenBank/DDBJ whole genome shotgun (WGS) entry which is preliminary data.</text>
</comment>
<dbReference type="InterPro" id="IPR002350">
    <property type="entry name" value="Kazal_dom"/>
</dbReference>
<evidence type="ECO:0000313" key="8">
    <source>
        <dbReference type="Proteomes" id="UP001217089"/>
    </source>
</evidence>
<organism evidence="7 8">
    <name type="scientific">Tegillarca granosa</name>
    <name type="common">Malaysian cockle</name>
    <name type="synonym">Anadara granosa</name>
    <dbReference type="NCBI Taxonomy" id="220873"/>
    <lineage>
        <taxon>Eukaryota</taxon>
        <taxon>Metazoa</taxon>
        <taxon>Spiralia</taxon>
        <taxon>Lophotrochozoa</taxon>
        <taxon>Mollusca</taxon>
        <taxon>Bivalvia</taxon>
        <taxon>Autobranchia</taxon>
        <taxon>Pteriomorphia</taxon>
        <taxon>Arcoida</taxon>
        <taxon>Arcoidea</taxon>
        <taxon>Arcidae</taxon>
        <taxon>Tegillarca</taxon>
    </lineage>
</organism>
<reference evidence="7 8" key="1">
    <citation type="submission" date="2022-12" db="EMBL/GenBank/DDBJ databases">
        <title>Chromosome-level genome of Tegillarca granosa.</title>
        <authorList>
            <person name="Kim J."/>
        </authorList>
    </citation>
    <scope>NUCLEOTIDE SEQUENCE [LARGE SCALE GENOMIC DNA]</scope>
    <source>
        <strain evidence="7">Teg-2019</strain>
        <tissue evidence="7">Adductor muscle</tissue>
    </source>
</reference>
<feature type="domain" description="Kazal-like" evidence="6">
    <location>
        <begin position="25"/>
        <end position="78"/>
    </location>
</feature>
<dbReference type="InterPro" id="IPR004156">
    <property type="entry name" value="OATP"/>
</dbReference>
<accession>A0ABQ9G1K6</accession>
<keyword evidence="8" id="KW-1185">Reference proteome</keyword>
<keyword evidence="2" id="KW-1003">Cell membrane</keyword>
<keyword evidence="5" id="KW-0472">Membrane</keyword>
<dbReference type="Pfam" id="PF07648">
    <property type="entry name" value="Kazal_2"/>
    <property type="match status" value="1"/>
</dbReference>
<evidence type="ECO:0000256" key="2">
    <source>
        <dbReference type="ARBA" id="ARBA00022475"/>
    </source>
</evidence>
<dbReference type="SUPFAM" id="SSF100895">
    <property type="entry name" value="Kazal-type serine protease inhibitors"/>
    <property type="match status" value="1"/>
</dbReference>
<comment type="subcellular location">
    <subcellularLocation>
        <location evidence="1">Cell membrane</location>
        <topology evidence="1">Multi-pass membrane protein</topology>
    </subcellularLocation>
</comment>
<evidence type="ECO:0000256" key="1">
    <source>
        <dbReference type="ARBA" id="ARBA00004651"/>
    </source>
</evidence>
<proteinExistence type="predicted"/>
<dbReference type="Pfam" id="PF03137">
    <property type="entry name" value="OATP"/>
    <property type="match status" value="2"/>
</dbReference>
<evidence type="ECO:0000256" key="5">
    <source>
        <dbReference type="ARBA" id="ARBA00023136"/>
    </source>
</evidence>